<evidence type="ECO:0000313" key="3">
    <source>
        <dbReference type="Proteomes" id="UP000283841"/>
    </source>
</evidence>
<dbReference type="VEuPathDB" id="FungiDB:C8Q69DRAFT_473883"/>
<dbReference type="AlphaFoldDB" id="A0A443HNZ6"/>
<keyword evidence="3" id="KW-1185">Reference proteome</keyword>
<dbReference type="RefSeq" id="XP_028483165.1">
    <property type="nucleotide sequence ID" value="XM_028631079.1"/>
</dbReference>
<gene>
    <name evidence="2" type="ORF">C8Q69DRAFT_473883</name>
</gene>
<reference evidence="2 3" key="1">
    <citation type="journal article" date="2018" name="Front. Microbiol.">
        <title>Genomic and genetic insights into a cosmopolitan fungus, Paecilomyces variotii (Eurotiales).</title>
        <authorList>
            <person name="Urquhart A.S."/>
            <person name="Mondo S.J."/>
            <person name="Makela M.R."/>
            <person name="Hane J.K."/>
            <person name="Wiebenga A."/>
            <person name="He G."/>
            <person name="Mihaltcheva S."/>
            <person name="Pangilinan J."/>
            <person name="Lipzen A."/>
            <person name="Barry K."/>
            <person name="de Vries R.P."/>
            <person name="Grigoriev I.V."/>
            <person name="Idnurm A."/>
        </authorList>
    </citation>
    <scope>NUCLEOTIDE SEQUENCE [LARGE SCALE GENOMIC DNA]</scope>
    <source>
        <strain evidence="2 3">CBS 101075</strain>
    </source>
</reference>
<evidence type="ECO:0000259" key="1">
    <source>
        <dbReference type="Pfam" id="PF24968"/>
    </source>
</evidence>
<sequence length="164" mass="19104">MAPLTATQAREDTRVVEKIRVVVHTGHALDQSDNHWSIYLLLQDEGSVRVNMATEYEEIEGRLEWSNLQYLLTNSALHYWDYPAVQPIQVLHVARSIYDRNRHRYCFSGGGSGCRFWVRVVIYDLEDQGYIGSGTSNNLWGFLQYLYRPGKDPLQINWVEGEFY</sequence>
<dbReference type="InterPro" id="IPR056672">
    <property type="entry name" value="DUF7770"/>
</dbReference>
<organism evidence="2 3">
    <name type="scientific">Byssochlamys spectabilis</name>
    <name type="common">Paecilomyces variotii</name>
    <dbReference type="NCBI Taxonomy" id="264951"/>
    <lineage>
        <taxon>Eukaryota</taxon>
        <taxon>Fungi</taxon>
        <taxon>Dikarya</taxon>
        <taxon>Ascomycota</taxon>
        <taxon>Pezizomycotina</taxon>
        <taxon>Eurotiomycetes</taxon>
        <taxon>Eurotiomycetidae</taxon>
        <taxon>Eurotiales</taxon>
        <taxon>Thermoascaceae</taxon>
        <taxon>Paecilomyces</taxon>
    </lineage>
</organism>
<dbReference type="Pfam" id="PF24968">
    <property type="entry name" value="DUF7770"/>
    <property type="match status" value="1"/>
</dbReference>
<proteinExistence type="predicted"/>
<dbReference type="Proteomes" id="UP000283841">
    <property type="component" value="Unassembled WGS sequence"/>
</dbReference>
<protein>
    <recommendedName>
        <fullName evidence="1">DUF7770 domain-containing protein</fullName>
    </recommendedName>
</protein>
<dbReference type="STRING" id="264951.A0A443HNZ6"/>
<accession>A0A443HNZ6</accession>
<dbReference type="GeneID" id="39600356"/>
<comment type="caution">
    <text evidence="2">The sequence shown here is derived from an EMBL/GenBank/DDBJ whole genome shotgun (WGS) entry which is preliminary data.</text>
</comment>
<feature type="domain" description="DUF7770" evidence="1">
    <location>
        <begin position="19"/>
        <end position="164"/>
    </location>
</feature>
<evidence type="ECO:0000313" key="2">
    <source>
        <dbReference type="EMBL" id="RWQ93520.1"/>
    </source>
</evidence>
<name>A0A443HNZ6_BYSSP</name>
<dbReference type="EMBL" id="RCNU01000009">
    <property type="protein sequence ID" value="RWQ93520.1"/>
    <property type="molecule type" value="Genomic_DNA"/>
</dbReference>